<dbReference type="EMBL" id="CM004481">
    <property type="protein sequence ID" value="OCT65397.1"/>
    <property type="molecule type" value="Genomic_DNA"/>
</dbReference>
<gene>
    <name evidence="2" type="ORF">XELAEV_18041637mg</name>
</gene>
<reference evidence="3" key="1">
    <citation type="journal article" date="2016" name="Nature">
        <title>Genome evolution in the allotetraploid frog Xenopus laevis.</title>
        <authorList>
            <person name="Session A.M."/>
            <person name="Uno Y."/>
            <person name="Kwon T."/>
            <person name="Chapman J.A."/>
            <person name="Toyoda A."/>
            <person name="Takahashi S."/>
            <person name="Fukui A."/>
            <person name="Hikosaka A."/>
            <person name="Suzuki A."/>
            <person name="Kondo M."/>
            <person name="van Heeringen S.J."/>
            <person name="Quigley I."/>
            <person name="Heinz S."/>
            <person name="Ogino H."/>
            <person name="Ochi H."/>
            <person name="Hellsten U."/>
            <person name="Lyons J.B."/>
            <person name="Simakov O."/>
            <person name="Putnam N."/>
            <person name="Stites J."/>
            <person name="Kuroki Y."/>
            <person name="Tanaka T."/>
            <person name="Michiue T."/>
            <person name="Watanabe M."/>
            <person name="Bogdanovic O."/>
            <person name="Lister R."/>
            <person name="Georgiou G."/>
            <person name="Paranjpe S.S."/>
            <person name="van Kruijsbergen I."/>
            <person name="Shu S."/>
            <person name="Carlson J."/>
            <person name="Kinoshita T."/>
            <person name="Ohta Y."/>
            <person name="Mawaribuchi S."/>
            <person name="Jenkins J."/>
            <person name="Grimwood J."/>
            <person name="Schmutz J."/>
            <person name="Mitros T."/>
            <person name="Mozaffari S.V."/>
            <person name="Suzuki Y."/>
            <person name="Haramoto Y."/>
            <person name="Yamamoto T.S."/>
            <person name="Takagi C."/>
            <person name="Heald R."/>
            <person name="Miller K."/>
            <person name="Haudenschild C."/>
            <person name="Kitzman J."/>
            <person name="Nakayama T."/>
            <person name="Izutsu Y."/>
            <person name="Robert J."/>
            <person name="Fortriede J."/>
            <person name="Burns K."/>
            <person name="Lotay V."/>
            <person name="Karimi K."/>
            <person name="Yasuoka Y."/>
            <person name="Dichmann D.S."/>
            <person name="Flajnik M.F."/>
            <person name="Houston D.W."/>
            <person name="Shendure J."/>
            <person name="DuPasquier L."/>
            <person name="Vize P.D."/>
            <person name="Zorn A.M."/>
            <person name="Ito M."/>
            <person name="Marcotte E.M."/>
            <person name="Wallingford J.B."/>
            <person name="Ito Y."/>
            <person name="Asashima M."/>
            <person name="Ueno N."/>
            <person name="Matsuda Y."/>
            <person name="Veenstra G.J."/>
            <person name="Fujiyama A."/>
            <person name="Harland R.M."/>
            <person name="Taira M."/>
            <person name="Rokhsar D.S."/>
        </authorList>
    </citation>
    <scope>NUCLEOTIDE SEQUENCE [LARGE SCALE GENOMIC DNA]</scope>
    <source>
        <strain evidence="3">J</strain>
    </source>
</reference>
<evidence type="ECO:0000256" key="1">
    <source>
        <dbReference type="SAM" id="MobiDB-lite"/>
    </source>
</evidence>
<sequence length="113" mass="11953">MSAHAKTDAGANACASRAETAAGSKTAANANERGSAEELLQHPFITQLPPKKIIRAEIGEHLRTLQNLPAKKGLKGVALWTLKQLGRACNFCTKTSAEQEAALQMALGGFSCY</sequence>
<accession>A0A974C2Q7</accession>
<protein>
    <submittedName>
        <fullName evidence="2">Uncharacterized protein</fullName>
    </submittedName>
</protein>
<dbReference type="AlphaFoldDB" id="A0A974C2Q7"/>
<name>A0A974C2Q7_XENLA</name>
<dbReference type="Proteomes" id="UP000694892">
    <property type="component" value="Chromosome 8S"/>
</dbReference>
<proteinExistence type="predicted"/>
<evidence type="ECO:0000313" key="2">
    <source>
        <dbReference type="EMBL" id="OCT65397.1"/>
    </source>
</evidence>
<dbReference type="OMA" id="CTKTSAE"/>
<feature type="region of interest" description="Disordered" evidence="1">
    <location>
        <begin position="1"/>
        <end position="43"/>
    </location>
</feature>
<organism evidence="2 3">
    <name type="scientific">Xenopus laevis</name>
    <name type="common">African clawed frog</name>
    <dbReference type="NCBI Taxonomy" id="8355"/>
    <lineage>
        <taxon>Eukaryota</taxon>
        <taxon>Metazoa</taxon>
        <taxon>Chordata</taxon>
        <taxon>Craniata</taxon>
        <taxon>Vertebrata</taxon>
        <taxon>Euteleostomi</taxon>
        <taxon>Amphibia</taxon>
        <taxon>Batrachia</taxon>
        <taxon>Anura</taxon>
        <taxon>Pipoidea</taxon>
        <taxon>Pipidae</taxon>
        <taxon>Xenopodinae</taxon>
        <taxon>Xenopus</taxon>
        <taxon>Xenopus</taxon>
    </lineage>
</organism>
<evidence type="ECO:0000313" key="3">
    <source>
        <dbReference type="Proteomes" id="UP000694892"/>
    </source>
</evidence>